<dbReference type="InterPro" id="IPR007300">
    <property type="entry name" value="CidB/LrgB"/>
</dbReference>
<keyword evidence="3" id="KW-1133">Transmembrane helix</keyword>
<comment type="caution">
    <text evidence="5">The sequence shown here is derived from an EMBL/GenBank/DDBJ whole genome shotgun (WGS) entry which is preliminary data.</text>
</comment>
<evidence type="ECO:0000313" key="6">
    <source>
        <dbReference type="Proteomes" id="UP000824469"/>
    </source>
</evidence>
<evidence type="ECO:0000256" key="1">
    <source>
        <dbReference type="ARBA" id="ARBA00004141"/>
    </source>
</evidence>
<keyword evidence="4" id="KW-0472">Membrane</keyword>
<sequence length="84" mass="9408">MAVVDFFEPATTFIQRWLPLFYVPSLVVLPLAVKGIPASSAAKIGAIIDYSQKIWGHESTPHHSHTRAKMVAGARQMIRIYFLL</sequence>
<dbReference type="GO" id="GO:0016020">
    <property type="term" value="C:membrane"/>
    <property type="evidence" value="ECO:0007669"/>
    <property type="project" value="UniProtKB-SubCell"/>
</dbReference>
<evidence type="ECO:0000256" key="4">
    <source>
        <dbReference type="ARBA" id="ARBA00023136"/>
    </source>
</evidence>
<comment type="subcellular location">
    <subcellularLocation>
        <location evidence="1">Membrane</location>
        <topology evidence="1">Multi-pass membrane protein</topology>
    </subcellularLocation>
</comment>
<evidence type="ECO:0000313" key="5">
    <source>
        <dbReference type="EMBL" id="KAH9299766.1"/>
    </source>
</evidence>
<gene>
    <name evidence="5" type="ORF">KI387_031448</name>
</gene>
<feature type="non-terminal residue" evidence="5">
    <location>
        <position position="1"/>
    </location>
</feature>
<proteinExistence type="predicted"/>
<protein>
    <submittedName>
        <fullName evidence="5">Uncharacterized protein</fullName>
    </submittedName>
</protein>
<organism evidence="5 6">
    <name type="scientific">Taxus chinensis</name>
    <name type="common">Chinese yew</name>
    <name type="synonym">Taxus wallichiana var. chinensis</name>
    <dbReference type="NCBI Taxonomy" id="29808"/>
    <lineage>
        <taxon>Eukaryota</taxon>
        <taxon>Viridiplantae</taxon>
        <taxon>Streptophyta</taxon>
        <taxon>Embryophyta</taxon>
        <taxon>Tracheophyta</taxon>
        <taxon>Spermatophyta</taxon>
        <taxon>Pinopsida</taxon>
        <taxon>Pinidae</taxon>
        <taxon>Conifers II</taxon>
        <taxon>Cupressales</taxon>
        <taxon>Taxaceae</taxon>
        <taxon>Taxus</taxon>
    </lineage>
</organism>
<name>A0AA38CEF7_TAXCH</name>
<keyword evidence="2" id="KW-0812">Transmembrane</keyword>
<dbReference type="PANTHER" id="PTHR30249:SF0">
    <property type="entry name" value="PLASTIDAL GLYCOLATE_GLYCERATE TRANSLOCATOR 1, CHLOROPLASTIC"/>
    <property type="match status" value="1"/>
</dbReference>
<dbReference type="EMBL" id="JAHRHJ020000010">
    <property type="protein sequence ID" value="KAH9299766.1"/>
    <property type="molecule type" value="Genomic_DNA"/>
</dbReference>
<reference evidence="5 6" key="1">
    <citation type="journal article" date="2021" name="Nat. Plants">
        <title>The Taxus genome provides insights into paclitaxel biosynthesis.</title>
        <authorList>
            <person name="Xiong X."/>
            <person name="Gou J."/>
            <person name="Liao Q."/>
            <person name="Li Y."/>
            <person name="Zhou Q."/>
            <person name="Bi G."/>
            <person name="Li C."/>
            <person name="Du R."/>
            <person name="Wang X."/>
            <person name="Sun T."/>
            <person name="Guo L."/>
            <person name="Liang H."/>
            <person name="Lu P."/>
            <person name="Wu Y."/>
            <person name="Zhang Z."/>
            <person name="Ro D.K."/>
            <person name="Shang Y."/>
            <person name="Huang S."/>
            <person name="Yan J."/>
        </authorList>
    </citation>
    <scope>NUCLEOTIDE SEQUENCE [LARGE SCALE GENOMIC DNA]</scope>
    <source>
        <strain evidence="5">Ta-2019</strain>
    </source>
</reference>
<evidence type="ECO:0000256" key="2">
    <source>
        <dbReference type="ARBA" id="ARBA00022692"/>
    </source>
</evidence>
<dbReference type="PANTHER" id="PTHR30249">
    <property type="entry name" value="PUTATIVE SEROTONIN TRANSPORTER"/>
    <property type="match status" value="1"/>
</dbReference>
<evidence type="ECO:0000256" key="3">
    <source>
        <dbReference type="ARBA" id="ARBA00022989"/>
    </source>
</evidence>
<dbReference type="Proteomes" id="UP000824469">
    <property type="component" value="Unassembled WGS sequence"/>
</dbReference>
<keyword evidence="6" id="KW-1185">Reference proteome</keyword>
<accession>A0AA38CEF7</accession>
<dbReference type="AlphaFoldDB" id="A0AA38CEF7"/>